<dbReference type="GO" id="GO:0005524">
    <property type="term" value="F:ATP binding"/>
    <property type="evidence" value="ECO:0007669"/>
    <property type="project" value="UniProtKB-KW"/>
</dbReference>
<protein>
    <submittedName>
        <fullName evidence="2">ATP-binding protein</fullName>
    </submittedName>
</protein>
<evidence type="ECO:0000313" key="3">
    <source>
        <dbReference type="Proteomes" id="UP000627781"/>
    </source>
</evidence>
<gene>
    <name evidence="2" type="ORF">H9661_11440</name>
</gene>
<keyword evidence="2" id="KW-0547">Nucleotide-binding</keyword>
<feature type="domain" description="ORC1/DEAH AAA+ ATPase" evidence="1">
    <location>
        <begin position="154"/>
        <end position="307"/>
    </location>
</feature>
<dbReference type="InterPro" id="IPR027417">
    <property type="entry name" value="P-loop_NTPase"/>
</dbReference>
<evidence type="ECO:0000259" key="1">
    <source>
        <dbReference type="Pfam" id="PF13401"/>
    </source>
</evidence>
<name>A0ABR8PUX2_9CLOT</name>
<dbReference type="SUPFAM" id="SSF52540">
    <property type="entry name" value="P-loop containing nucleoside triphosphate hydrolases"/>
    <property type="match status" value="1"/>
</dbReference>
<keyword evidence="2" id="KW-0067">ATP-binding</keyword>
<dbReference type="EMBL" id="JACSRA010000017">
    <property type="protein sequence ID" value="MBD7911970.1"/>
    <property type="molecule type" value="Genomic_DNA"/>
</dbReference>
<dbReference type="Pfam" id="PF13401">
    <property type="entry name" value="AAA_22"/>
    <property type="match status" value="1"/>
</dbReference>
<sequence>MEGKEVSIQHILKGEIIAHPEYKEQKISGYKNNPCIEALPEIFDDEFLIRKIAFYPEISESEKMNNGNVRYHLIKQIKNYYQPLSIHLKIEHTLSCVIRRSYIARNPSSNEYLMRLRLIAEVIEEQKENKLLSSYDICNSLCNKFNSIPETNRSSAECFSIIGISGMGKSTAIEKLLLMYPQVIIHREYKGNPLTRTQIVWLKIDCPYDGSLKTLCKMFFKALDDVLLTTNYFKRYGNNRVSTATMMIHMSHLASLHSIGVLVIDEMQHLINPKNKPDEILNFLVTLINMIGISVIQIGTPKVTSVLTKGFRELRRAEESGCIFWDRMKEDEEWDFFINNLWECQVLKIFTPLTDEFKQAMYYETQGITSITINLFILIQAQAIFNTKEKITENLIHSVAKNDLRLTNKVIDALRSNRIDEIASYEDISIEIEDILQNKMRDYEYQKRIEELSIKHKQSIASNKKNLKESVLTEIVSMGIFMLVDYKKLEKIFDQIIKKEPSPLNKLTIKQKLIIEAIKEEEILFKDDKGSKESTNKKNFNDKEDLRYLFDKAKKENKHIYEVLKDNGYIKDPLKEFYKYDI</sequence>
<dbReference type="InterPro" id="IPR049945">
    <property type="entry name" value="AAA_22"/>
</dbReference>
<reference evidence="2 3" key="1">
    <citation type="submission" date="2020-08" db="EMBL/GenBank/DDBJ databases">
        <title>A Genomic Blueprint of the Chicken Gut Microbiome.</title>
        <authorList>
            <person name="Gilroy R."/>
            <person name="Ravi A."/>
            <person name="Getino M."/>
            <person name="Pursley I."/>
            <person name="Horton D.L."/>
            <person name="Alikhan N.-F."/>
            <person name="Baker D."/>
            <person name="Gharbi K."/>
            <person name="Hall N."/>
            <person name="Watson M."/>
            <person name="Adriaenssens E.M."/>
            <person name="Foster-Nyarko E."/>
            <person name="Jarju S."/>
            <person name="Secka A."/>
            <person name="Antonio M."/>
            <person name="Oren A."/>
            <person name="Chaudhuri R."/>
            <person name="La Ragione R.M."/>
            <person name="Hildebrand F."/>
            <person name="Pallen M.J."/>
        </authorList>
    </citation>
    <scope>NUCLEOTIDE SEQUENCE [LARGE SCALE GENOMIC DNA]</scope>
    <source>
        <strain evidence="2 3">Sa3CVN1</strain>
    </source>
</reference>
<accession>A0ABR8PUX2</accession>
<comment type="caution">
    <text evidence="2">The sequence shown here is derived from an EMBL/GenBank/DDBJ whole genome shotgun (WGS) entry which is preliminary data.</text>
</comment>
<evidence type="ECO:0000313" key="2">
    <source>
        <dbReference type="EMBL" id="MBD7911970.1"/>
    </source>
</evidence>
<organism evidence="2 3">
    <name type="scientific">Clostridium cibarium</name>
    <dbReference type="NCBI Taxonomy" id="2762247"/>
    <lineage>
        <taxon>Bacteria</taxon>
        <taxon>Bacillati</taxon>
        <taxon>Bacillota</taxon>
        <taxon>Clostridia</taxon>
        <taxon>Eubacteriales</taxon>
        <taxon>Clostridiaceae</taxon>
        <taxon>Clostridium</taxon>
    </lineage>
</organism>
<dbReference type="Gene3D" id="3.40.50.300">
    <property type="entry name" value="P-loop containing nucleotide triphosphate hydrolases"/>
    <property type="match status" value="1"/>
</dbReference>
<proteinExistence type="predicted"/>
<dbReference type="Proteomes" id="UP000627781">
    <property type="component" value="Unassembled WGS sequence"/>
</dbReference>
<keyword evidence="3" id="KW-1185">Reference proteome</keyword>